<organism evidence="1">
    <name type="scientific">gut metagenome</name>
    <dbReference type="NCBI Taxonomy" id="749906"/>
    <lineage>
        <taxon>unclassified sequences</taxon>
        <taxon>metagenomes</taxon>
        <taxon>organismal metagenomes</taxon>
    </lineage>
</organism>
<gene>
    <name evidence="1" type="ORF">EVA_04228</name>
</gene>
<dbReference type="EMBL" id="AMCI01000824">
    <property type="protein sequence ID" value="EJX07660.1"/>
    <property type="molecule type" value="Genomic_DNA"/>
</dbReference>
<sequence>HLIEGVKGAWQAVLYQSGTFRGVGRTVKHDRLAGMVTPMG</sequence>
<dbReference type="AlphaFoldDB" id="J9H2C1"/>
<name>J9H2C1_9ZZZZ</name>
<feature type="non-terminal residue" evidence="1">
    <location>
        <position position="1"/>
    </location>
</feature>
<evidence type="ECO:0000313" key="1">
    <source>
        <dbReference type="EMBL" id="EJX07660.1"/>
    </source>
</evidence>
<accession>J9H2C1</accession>
<reference evidence="1" key="1">
    <citation type="journal article" date="2012" name="PLoS ONE">
        <title>Gene sets for utilization of primary and secondary nutrition supplies in the distal gut of endangered iberian lynx.</title>
        <authorList>
            <person name="Alcaide M."/>
            <person name="Messina E."/>
            <person name="Richter M."/>
            <person name="Bargiela R."/>
            <person name="Peplies J."/>
            <person name="Huws S.A."/>
            <person name="Newbold C.J."/>
            <person name="Golyshin P.N."/>
            <person name="Simon M.A."/>
            <person name="Lopez G."/>
            <person name="Yakimov M.M."/>
            <person name="Ferrer M."/>
        </authorList>
    </citation>
    <scope>NUCLEOTIDE SEQUENCE</scope>
</reference>
<proteinExistence type="predicted"/>
<comment type="caution">
    <text evidence="1">The sequence shown here is derived from an EMBL/GenBank/DDBJ whole genome shotgun (WGS) entry which is preliminary data.</text>
</comment>
<protein>
    <submittedName>
        <fullName evidence="1">Uncharacterized protein</fullName>
    </submittedName>
</protein>